<dbReference type="GO" id="GO:0003677">
    <property type="term" value="F:DNA binding"/>
    <property type="evidence" value="ECO:0007669"/>
    <property type="project" value="UniProtKB-UniRule"/>
</dbReference>
<dbReference type="EMBL" id="RCNL01000010">
    <property type="protein sequence ID" value="TXL75802.1"/>
    <property type="molecule type" value="Genomic_DNA"/>
</dbReference>
<evidence type="ECO:0000256" key="4">
    <source>
        <dbReference type="PROSITE-ProRule" id="PRU01248"/>
    </source>
</evidence>
<evidence type="ECO:0000313" key="10">
    <source>
        <dbReference type="Proteomes" id="UP000426772"/>
    </source>
</evidence>
<proteinExistence type="predicted"/>
<evidence type="ECO:0000313" key="8">
    <source>
        <dbReference type="EMBL" id="TXL75802.1"/>
    </source>
</evidence>
<geneLocation type="plasmid" evidence="9">
    <name>ppv989-167</name>
</geneLocation>
<keyword evidence="10" id="KW-1185">Reference proteome</keyword>
<feature type="domain" description="Core-binding (CB)" evidence="6">
    <location>
        <begin position="16"/>
        <end position="98"/>
    </location>
</feature>
<dbReference type="InterPro" id="IPR002104">
    <property type="entry name" value="Integrase_catalytic"/>
</dbReference>
<dbReference type="AlphaFoldDB" id="A0AAN1NVI2"/>
<organism evidence="7 9">
    <name type="scientific">Pantoea vagans</name>
    <dbReference type="NCBI Taxonomy" id="470934"/>
    <lineage>
        <taxon>Bacteria</taxon>
        <taxon>Pseudomonadati</taxon>
        <taxon>Pseudomonadota</taxon>
        <taxon>Gammaproteobacteria</taxon>
        <taxon>Enterobacterales</taxon>
        <taxon>Erwiniaceae</taxon>
        <taxon>Pantoea</taxon>
    </lineage>
</organism>
<evidence type="ECO:0000256" key="2">
    <source>
        <dbReference type="ARBA" id="ARBA00023125"/>
    </source>
</evidence>
<evidence type="ECO:0000313" key="7">
    <source>
        <dbReference type="EMBL" id="AVV39835.1"/>
    </source>
</evidence>
<dbReference type="PANTHER" id="PTHR34605:SF4">
    <property type="entry name" value="DNA ADENINE METHYLTRANSFERASE"/>
    <property type="match status" value="1"/>
</dbReference>
<gene>
    <name evidence="7" type="ORF">C9381_21620</name>
    <name evidence="8" type="ORF">D9O29_19555</name>
</gene>
<reference evidence="7 9" key="1">
    <citation type="journal article" date="2018" name="Int J Genomics">
        <title>Comparative Genomics Analysis of Plasmid pPV989-94 from a Clinical Isolate of Pantoea vagans PV989.</title>
        <authorList>
            <person name="Xu L."/>
            <person name="Yin M."/>
            <person name="Zhu T."/>
            <person name="Lu J."/>
            <person name="Bao Q."/>
        </authorList>
    </citation>
    <scope>NUCLEOTIDE SEQUENCE [LARGE SCALE GENOMIC DNA]</scope>
    <source>
        <strain evidence="7 9">PV989</strain>
        <plasmid evidence="9">ppv989-167</plasmid>
        <plasmid evidence="7">pPV989-167</plasmid>
    </source>
</reference>
<keyword evidence="7" id="KW-0614">Plasmid</keyword>
<sequence length="345" mass="38888">MSEIVPLTRLTVNRNSDITERLRQFVQDKEAFSPNTWRQLLSVMRICNQWSEDNQRTFLPMSAEDLRDYLSFLAESGRASSTVTSHAALISMLHRNAGLPVPNGSPLVFRTMKKINRVAVVNGERAGQAVPFRLTDLMVLDKQWSGSDNLQVLRDLAFLHVAYATLLRISELSRLRVRDVMRAGDGRIILDVAWTKTLVQTGGLIKALSAHSTRRLEEWIEASGLSSQPDAWLFNAVHRSGRVLITEKPMSTRALEQIFNRAWRTAGKGSAIKANKNRYTGWSGHSARVGAAQDMADKGYPVARIMQEGTWKKPETLMRYIRHVDAHKGAMVEFMEQYAEPDIPG</sequence>
<dbReference type="InterPro" id="IPR044068">
    <property type="entry name" value="CB"/>
</dbReference>
<evidence type="ECO:0000256" key="3">
    <source>
        <dbReference type="ARBA" id="ARBA00023172"/>
    </source>
</evidence>
<dbReference type="PROSITE" id="PS51898">
    <property type="entry name" value="TYR_RECOMBINASE"/>
    <property type="match status" value="1"/>
</dbReference>
<dbReference type="Proteomes" id="UP000426772">
    <property type="component" value="Unassembled WGS sequence"/>
</dbReference>
<dbReference type="SUPFAM" id="SSF56349">
    <property type="entry name" value="DNA breaking-rejoining enzymes"/>
    <property type="match status" value="1"/>
</dbReference>
<keyword evidence="1" id="KW-0229">DNA integration</keyword>
<evidence type="ECO:0000259" key="6">
    <source>
        <dbReference type="PROSITE" id="PS51900"/>
    </source>
</evidence>
<evidence type="ECO:0000313" key="9">
    <source>
        <dbReference type="Proteomes" id="UP000241538"/>
    </source>
</evidence>
<dbReference type="InterPro" id="IPR052925">
    <property type="entry name" value="Phage_Integrase-like_Recomb"/>
</dbReference>
<protein>
    <submittedName>
        <fullName evidence="7">Recombinase Cre</fullName>
    </submittedName>
</protein>
<dbReference type="Gene3D" id="1.10.150.130">
    <property type="match status" value="1"/>
</dbReference>
<dbReference type="PROSITE" id="PS51900">
    <property type="entry name" value="CB"/>
    <property type="match status" value="1"/>
</dbReference>
<dbReference type="RefSeq" id="WP_107320475.1">
    <property type="nucleotide sequence ID" value="NZ_CP028351.1"/>
</dbReference>
<dbReference type="GO" id="GO:0006310">
    <property type="term" value="P:DNA recombination"/>
    <property type="evidence" value="ECO:0007669"/>
    <property type="project" value="UniProtKB-KW"/>
</dbReference>
<reference evidence="8 10" key="2">
    <citation type="submission" date="2018-10" db="EMBL/GenBank/DDBJ databases">
        <title>Draft genome sequence of Pantoea vagans isolated from corpses of the sugarcane aphid Melanaphis sacchari Zehntner.</title>
        <authorList>
            <person name="Toledo E."/>
            <person name="Pena G."/>
            <person name="Lozano L."/>
        </authorList>
    </citation>
    <scope>NUCLEOTIDE SEQUENCE [LARGE SCALE GENOMIC DNA]</scope>
    <source>
        <strain evidence="8 10">ET-90</strain>
    </source>
</reference>
<keyword evidence="3" id="KW-0233">DNA recombination</keyword>
<keyword evidence="2 4" id="KW-0238">DNA-binding</keyword>
<evidence type="ECO:0000259" key="5">
    <source>
        <dbReference type="PROSITE" id="PS51898"/>
    </source>
</evidence>
<dbReference type="PANTHER" id="PTHR34605">
    <property type="entry name" value="PHAGE_INTEGRASE DOMAIN-CONTAINING PROTEIN"/>
    <property type="match status" value="1"/>
</dbReference>
<dbReference type="Gene3D" id="1.10.443.10">
    <property type="entry name" value="Intergrase catalytic core"/>
    <property type="match status" value="1"/>
</dbReference>
<geneLocation type="plasmid" evidence="7">
    <name>pPV989-167</name>
</geneLocation>
<dbReference type="EMBL" id="CP028351">
    <property type="protein sequence ID" value="AVV39835.1"/>
    <property type="molecule type" value="Genomic_DNA"/>
</dbReference>
<name>A0AAN1NVI2_9GAMM</name>
<dbReference type="GO" id="GO:0015074">
    <property type="term" value="P:DNA integration"/>
    <property type="evidence" value="ECO:0007669"/>
    <property type="project" value="UniProtKB-KW"/>
</dbReference>
<evidence type="ECO:0000256" key="1">
    <source>
        <dbReference type="ARBA" id="ARBA00022908"/>
    </source>
</evidence>
<dbReference type="SUPFAM" id="SSF47823">
    <property type="entry name" value="lambda integrase-like, N-terminal domain"/>
    <property type="match status" value="1"/>
</dbReference>
<dbReference type="InterPro" id="IPR011010">
    <property type="entry name" value="DNA_brk_join_enz"/>
</dbReference>
<dbReference type="InterPro" id="IPR013762">
    <property type="entry name" value="Integrase-like_cat_sf"/>
</dbReference>
<dbReference type="Pfam" id="PF00589">
    <property type="entry name" value="Phage_integrase"/>
    <property type="match status" value="1"/>
</dbReference>
<dbReference type="InterPro" id="IPR010998">
    <property type="entry name" value="Integrase_recombinase_N"/>
</dbReference>
<accession>A0AAN1NVI2</accession>
<feature type="domain" description="Tyr recombinase" evidence="5">
    <location>
        <begin position="129"/>
        <end position="333"/>
    </location>
</feature>
<dbReference type="Proteomes" id="UP000241538">
    <property type="component" value="Plasmid pPV989-167"/>
</dbReference>